<name>X1PY38_9ZZZZ</name>
<sequence>ADNLKHIFGIVRGHLDKLVKDEEAVASAEDRKSVAAVVQLFSNIAVNEPIKPIFRDLARSYLRLMLNWNIQLGKIPNLNTTIAATLHIVEGQMTMLETIRLMKNVSARLKVFNQFEPPVFKLSRHYLKTLPDKEEAGEARSDNKKD</sequence>
<dbReference type="AlphaFoldDB" id="X1PY38"/>
<protein>
    <submittedName>
        <fullName evidence="1">Uncharacterized protein</fullName>
    </submittedName>
</protein>
<proteinExistence type="predicted"/>
<gene>
    <name evidence="1" type="ORF">S12H4_07752</name>
</gene>
<feature type="non-terminal residue" evidence="1">
    <location>
        <position position="1"/>
    </location>
</feature>
<comment type="caution">
    <text evidence="1">The sequence shown here is derived from an EMBL/GenBank/DDBJ whole genome shotgun (WGS) entry which is preliminary data.</text>
</comment>
<organism evidence="1">
    <name type="scientific">marine sediment metagenome</name>
    <dbReference type="NCBI Taxonomy" id="412755"/>
    <lineage>
        <taxon>unclassified sequences</taxon>
        <taxon>metagenomes</taxon>
        <taxon>ecological metagenomes</taxon>
    </lineage>
</organism>
<reference evidence="1" key="1">
    <citation type="journal article" date="2014" name="Front. Microbiol.">
        <title>High frequency of phylogenetically diverse reductive dehalogenase-homologous genes in deep subseafloor sedimentary metagenomes.</title>
        <authorList>
            <person name="Kawai M."/>
            <person name="Futagami T."/>
            <person name="Toyoda A."/>
            <person name="Takaki Y."/>
            <person name="Nishi S."/>
            <person name="Hori S."/>
            <person name="Arai W."/>
            <person name="Tsubouchi T."/>
            <person name="Morono Y."/>
            <person name="Uchiyama I."/>
            <person name="Ito T."/>
            <person name="Fujiyama A."/>
            <person name="Inagaki F."/>
            <person name="Takami H."/>
        </authorList>
    </citation>
    <scope>NUCLEOTIDE SEQUENCE</scope>
    <source>
        <strain evidence="1">Expedition CK06-06</strain>
    </source>
</reference>
<dbReference type="EMBL" id="BARW01002902">
    <property type="protein sequence ID" value="GAI61202.1"/>
    <property type="molecule type" value="Genomic_DNA"/>
</dbReference>
<accession>X1PY38</accession>
<evidence type="ECO:0000313" key="1">
    <source>
        <dbReference type="EMBL" id="GAI61202.1"/>
    </source>
</evidence>